<dbReference type="PRINTS" id="PR00304">
    <property type="entry name" value="TCOMPLEXTCP1"/>
</dbReference>
<comment type="subcellular location">
    <subcellularLocation>
        <location evidence="1">Cytoplasm</location>
    </subcellularLocation>
</comment>
<keyword evidence="4 7" id="KW-0547">Nucleotide-binding</keyword>
<dbReference type="GO" id="GO:0016887">
    <property type="term" value="F:ATP hydrolysis activity"/>
    <property type="evidence" value="ECO:0007669"/>
    <property type="project" value="InterPro"/>
</dbReference>
<sequence length="547" mass="59729">MSLNIPNAPNSNLFKQGYQNYNSEDGAVIRNIDACRTIASTVQTSLGPYGRNKIVINHLQKMILTSDAATILRELDVVHPAAKLIVMASQQQEAEMGDATNLVIVLAGELLKKAEDLLRMGLKTSDVVIGYERAQKFALEELENLVVDKVEDMRSQAELSKAIRTVIASKQNGNEDFLANMVAEAVLAVLPKNPINFNVDNIRVVKIMGGSLEQSRVVKGMVFGREPDGSVKKATRAKVGVFSCPIDISQTETKGTVLLHNAKEMLDFTKGEENQLETAIKELYDSGLRVVVAGSTVGELAMHYLNRFGILVIRILSKFELRRLCRVVGATPLARLGAPMPDEMGSVDIVETLEIGGDRVTVFRQENETTKTATLVLRGATMNHLDDVERAVDDGVNVVKAITRDPRLVPGAGATEIQLVERIQAFGDKTPGLAQYSIRKFGEAFEVIPRTIAESAGLDATETLSRLYTAHHKHDNWNTGVDIENEDDTGTLDAKQEGILDLMISKSWAIKLATEAARTVLSVDQIIVARQAGGPKPPGPNPNWDED</sequence>
<dbReference type="InterPro" id="IPR002423">
    <property type="entry name" value="Cpn60/GroEL/TCP-1"/>
</dbReference>
<name>A0A4Z1FV55_9HELO</name>
<evidence type="ECO:0000256" key="4">
    <source>
        <dbReference type="ARBA" id="ARBA00022741"/>
    </source>
</evidence>
<organism evidence="8 9">
    <name type="scientific">Botrytis paeoniae</name>
    <dbReference type="NCBI Taxonomy" id="278948"/>
    <lineage>
        <taxon>Eukaryota</taxon>
        <taxon>Fungi</taxon>
        <taxon>Dikarya</taxon>
        <taxon>Ascomycota</taxon>
        <taxon>Pezizomycotina</taxon>
        <taxon>Leotiomycetes</taxon>
        <taxon>Helotiales</taxon>
        <taxon>Sclerotiniaceae</taxon>
        <taxon>Botrytis</taxon>
    </lineage>
</organism>
<dbReference type="PANTHER" id="PTHR11353">
    <property type="entry name" value="CHAPERONIN"/>
    <property type="match status" value="1"/>
</dbReference>
<dbReference type="SUPFAM" id="SSF54849">
    <property type="entry name" value="GroEL-intermediate domain like"/>
    <property type="match status" value="1"/>
</dbReference>
<dbReference type="NCBIfam" id="TIGR02346">
    <property type="entry name" value="chap_CCT_theta"/>
    <property type="match status" value="1"/>
</dbReference>
<comment type="similarity">
    <text evidence="2 7">Belongs to the TCP-1 chaperonin family.</text>
</comment>
<proteinExistence type="inferred from homology"/>
<dbReference type="CDD" id="cd03341">
    <property type="entry name" value="TCP1_theta"/>
    <property type="match status" value="1"/>
</dbReference>
<evidence type="ECO:0000256" key="1">
    <source>
        <dbReference type="ARBA" id="ARBA00004496"/>
    </source>
</evidence>
<dbReference type="InterPro" id="IPR017998">
    <property type="entry name" value="Chaperone_TCP-1"/>
</dbReference>
<dbReference type="Gene3D" id="1.10.560.10">
    <property type="entry name" value="GroEL-like equatorial domain"/>
    <property type="match status" value="1"/>
</dbReference>
<keyword evidence="9" id="KW-1185">Reference proteome</keyword>
<keyword evidence="5 7" id="KW-0067">ATP-binding</keyword>
<dbReference type="Gene3D" id="3.30.260.10">
    <property type="entry name" value="TCP-1-like chaperonin intermediate domain"/>
    <property type="match status" value="1"/>
</dbReference>
<dbReference type="SUPFAM" id="SSF48592">
    <property type="entry name" value="GroEL equatorial domain-like"/>
    <property type="match status" value="1"/>
</dbReference>
<dbReference type="EMBL" id="PQXI01000077">
    <property type="protein sequence ID" value="TGO25591.1"/>
    <property type="molecule type" value="Genomic_DNA"/>
</dbReference>
<evidence type="ECO:0000256" key="5">
    <source>
        <dbReference type="ARBA" id="ARBA00022840"/>
    </source>
</evidence>
<accession>A0A4Z1FV55</accession>
<dbReference type="AlphaFoldDB" id="A0A4Z1FV55"/>
<dbReference type="SUPFAM" id="SSF52029">
    <property type="entry name" value="GroEL apical domain-like"/>
    <property type="match status" value="1"/>
</dbReference>
<dbReference type="GO" id="GO:0005737">
    <property type="term" value="C:cytoplasm"/>
    <property type="evidence" value="ECO:0007669"/>
    <property type="project" value="UniProtKB-SubCell"/>
</dbReference>
<reference evidence="8 9" key="1">
    <citation type="submission" date="2017-12" db="EMBL/GenBank/DDBJ databases">
        <title>Comparative genomics of Botrytis spp.</title>
        <authorList>
            <person name="Valero-Jimenez C.A."/>
            <person name="Tapia P."/>
            <person name="Veloso J."/>
            <person name="Silva-Moreno E."/>
            <person name="Staats M."/>
            <person name="Valdes J.H."/>
            <person name="Van Kan J.A.L."/>
        </authorList>
    </citation>
    <scope>NUCLEOTIDE SEQUENCE [LARGE SCALE GENOMIC DNA]</scope>
    <source>
        <strain evidence="8 9">Bp0003</strain>
    </source>
</reference>
<dbReference type="GO" id="GO:0140662">
    <property type="term" value="F:ATP-dependent protein folding chaperone"/>
    <property type="evidence" value="ECO:0007669"/>
    <property type="project" value="InterPro"/>
</dbReference>
<dbReference type="InterPro" id="IPR027413">
    <property type="entry name" value="GROEL-like_equatorial_sf"/>
</dbReference>
<evidence type="ECO:0000256" key="2">
    <source>
        <dbReference type="ARBA" id="ARBA00008020"/>
    </source>
</evidence>
<dbReference type="Pfam" id="PF00118">
    <property type="entry name" value="Cpn60_TCP1"/>
    <property type="match status" value="1"/>
</dbReference>
<evidence type="ECO:0000256" key="7">
    <source>
        <dbReference type="RuleBase" id="RU004187"/>
    </source>
</evidence>
<dbReference type="InterPro" id="IPR012721">
    <property type="entry name" value="Chap_CCT_theta"/>
</dbReference>
<evidence type="ECO:0000313" key="9">
    <source>
        <dbReference type="Proteomes" id="UP000297910"/>
    </source>
</evidence>
<dbReference type="FunFam" id="3.50.7.10:FF:000008">
    <property type="entry name" value="T-complex protein 1 subunit theta"/>
    <property type="match status" value="1"/>
</dbReference>
<dbReference type="Proteomes" id="UP000297910">
    <property type="component" value="Unassembled WGS sequence"/>
</dbReference>
<keyword evidence="3" id="KW-0963">Cytoplasm</keyword>
<dbReference type="InterPro" id="IPR027409">
    <property type="entry name" value="GroEL-like_apical_dom_sf"/>
</dbReference>
<gene>
    <name evidence="8" type="ORF">BPAE_0077g00390</name>
</gene>
<dbReference type="InterPro" id="IPR027410">
    <property type="entry name" value="TCP-1-like_intermed_sf"/>
</dbReference>
<dbReference type="GO" id="GO:0051082">
    <property type="term" value="F:unfolded protein binding"/>
    <property type="evidence" value="ECO:0007669"/>
    <property type="project" value="InterPro"/>
</dbReference>
<dbReference type="GO" id="GO:0005524">
    <property type="term" value="F:ATP binding"/>
    <property type="evidence" value="ECO:0007669"/>
    <property type="project" value="UniProtKB-KW"/>
</dbReference>
<evidence type="ECO:0000256" key="6">
    <source>
        <dbReference type="ARBA" id="ARBA00023186"/>
    </source>
</evidence>
<evidence type="ECO:0000313" key="8">
    <source>
        <dbReference type="EMBL" id="TGO25591.1"/>
    </source>
</evidence>
<keyword evidence="6 7" id="KW-0143">Chaperone</keyword>
<evidence type="ECO:0000256" key="3">
    <source>
        <dbReference type="ARBA" id="ARBA00022490"/>
    </source>
</evidence>
<evidence type="ECO:0008006" key="10">
    <source>
        <dbReference type="Google" id="ProtNLM"/>
    </source>
</evidence>
<dbReference type="Gene3D" id="3.50.7.10">
    <property type="entry name" value="GroEL"/>
    <property type="match status" value="1"/>
</dbReference>
<comment type="caution">
    <text evidence="8">The sequence shown here is derived from an EMBL/GenBank/DDBJ whole genome shotgun (WGS) entry which is preliminary data.</text>
</comment>
<protein>
    <recommendedName>
        <fullName evidence="10">CCT-theta</fullName>
    </recommendedName>
</protein>